<evidence type="ECO:0000313" key="1">
    <source>
        <dbReference type="EMBL" id="KKK81702.1"/>
    </source>
</evidence>
<organism evidence="1">
    <name type="scientific">marine sediment metagenome</name>
    <dbReference type="NCBI Taxonomy" id="412755"/>
    <lineage>
        <taxon>unclassified sequences</taxon>
        <taxon>metagenomes</taxon>
        <taxon>ecological metagenomes</taxon>
    </lineage>
</organism>
<accession>A0A0F8YJW5</accession>
<feature type="non-terminal residue" evidence="1">
    <location>
        <position position="49"/>
    </location>
</feature>
<reference evidence="1" key="1">
    <citation type="journal article" date="2015" name="Nature">
        <title>Complex archaea that bridge the gap between prokaryotes and eukaryotes.</title>
        <authorList>
            <person name="Spang A."/>
            <person name="Saw J.H."/>
            <person name="Jorgensen S.L."/>
            <person name="Zaremba-Niedzwiedzka K."/>
            <person name="Martijn J."/>
            <person name="Lind A.E."/>
            <person name="van Eijk R."/>
            <person name="Schleper C."/>
            <person name="Guy L."/>
            <person name="Ettema T.J."/>
        </authorList>
    </citation>
    <scope>NUCLEOTIDE SEQUENCE</scope>
</reference>
<proteinExistence type="predicted"/>
<sequence length="49" mass="5525">MTREQVKEQAMGADYNYTECGLDNVVIRGMQMPVDDAGEEVYTIRNILG</sequence>
<name>A0A0F8YJW5_9ZZZZ</name>
<comment type="caution">
    <text evidence="1">The sequence shown here is derived from an EMBL/GenBank/DDBJ whole genome shotgun (WGS) entry which is preliminary data.</text>
</comment>
<dbReference type="EMBL" id="LAZR01053006">
    <property type="protein sequence ID" value="KKK81702.1"/>
    <property type="molecule type" value="Genomic_DNA"/>
</dbReference>
<protein>
    <submittedName>
        <fullName evidence="1">Uncharacterized protein</fullName>
    </submittedName>
</protein>
<gene>
    <name evidence="1" type="ORF">LCGC14_2810780</name>
</gene>
<dbReference type="AlphaFoldDB" id="A0A0F8YJW5"/>